<dbReference type="GO" id="GO:0006508">
    <property type="term" value="P:proteolysis"/>
    <property type="evidence" value="ECO:0007669"/>
    <property type="project" value="UniProtKB-KW"/>
</dbReference>
<reference evidence="2" key="1">
    <citation type="submission" date="2017-01" db="EMBL/GenBank/DDBJ databases">
        <authorList>
            <person name="Varghese N."/>
            <person name="Submissions S."/>
        </authorList>
    </citation>
    <scope>NUCLEOTIDE SEQUENCE [LARGE SCALE GENOMIC DNA]</scope>
    <source>
        <strain evidence="2">DSM 17126</strain>
    </source>
</reference>
<gene>
    <name evidence="1" type="ORF">SAMN05421639_101718</name>
</gene>
<dbReference type="GO" id="GO:0008233">
    <property type="term" value="F:peptidase activity"/>
    <property type="evidence" value="ECO:0007669"/>
    <property type="project" value="UniProtKB-KW"/>
</dbReference>
<evidence type="ECO:0000313" key="1">
    <source>
        <dbReference type="EMBL" id="SIS30118.1"/>
    </source>
</evidence>
<organism evidence="1 2">
    <name type="scientific">Chryseobacterium shigense</name>
    <dbReference type="NCBI Taxonomy" id="297244"/>
    <lineage>
        <taxon>Bacteria</taxon>
        <taxon>Pseudomonadati</taxon>
        <taxon>Bacteroidota</taxon>
        <taxon>Flavobacteriia</taxon>
        <taxon>Flavobacteriales</taxon>
        <taxon>Weeksellaceae</taxon>
        <taxon>Chryseobacterium group</taxon>
        <taxon>Chryseobacterium</taxon>
    </lineage>
</organism>
<protein>
    <submittedName>
        <fullName evidence="1">Aspartyl protease</fullName>
    </submittedName>
</protein>
<dbReference type="EMBL" id="FTNY01000001">
    <property type="protein sequence ID" value="SIS30118.1"/>
    <property type="molecule type" value="Genomic_DNA"/>
</dbReference>
<keyword evidence="1" id="KW-0378">Hydrolase</keyword>
<dbReference type="AlphaFoldDB" id="A0A1N7HZH0"/>
<dbReference type="OrthoDB" id="644381at2"/>
<accession>A0A1N7HZH0</accession>
<keyword evidence="2" id="KW-1185">Reference proteome</keyword>
<dbReference type="Gene3D" id="2.40.70.10">
    <property type="entry name" value="Acid Proteases"/>
    <property type="match status" value="1"/>
</dbReference>
<dbReference type="Proteomes" id="UP000186373">
    <property type="component" value="Unassembled WGS sequence"/>
</dbReference>
<proteinExistence type="predicted"/>
<name>A0A1N7HZH0_9FLAO</name>
<evidence type="ECO:0000313" key="2">
    <source>
        <dbReference type="Proteomes" id="UP000186373"/>
    </source>
</evidence>
<dbReference type="SUPFAM" id="SSF50630">
    <property type="entry name" value="Acid proteases"/>
    <property type="match status" value="1"/>
</dbReference>
<dbReference type="InterPro" id="IPR021109">
    <property type="entry name" value="Peptidase_aspartic_dom_sf"/>
</dbReference>
<keyword evidence="1" id="KW-0645">Protease</keyword>
<sequence>MLVPKFKMISTQSVMKKTIFRTVILLISLLYSLKINAQIPFEINSNGHIIIKAKINDVEGKFILDTGSGLNAIFKRFSNKITNEKTHNFFVGHRATGEELNVDLYNAKSLEINNKNFNNQQYTIVDLEFGDIDGMISLQPFRNTPVTIDYIHKTILFDKPVKNEKSIDIQIADYAGKAIDIFTYVELNDNLKIQTLLDSGAGKNSFWFSSKLMEPLALNKADFKTVPIKSDFNKENNYYIGQLSKIHTANKLRRIENLDAAFVDGLIYEGKTSIDWLGKVLTIDIAKKKIFIAE</sequence>